<dbReference type="Gene3D" id="3.40.50.2000">
    <property type="entry name" value="Glycogen Phosphorylase B"/>
    <property type="match status" value="2"/>
</dbReference>
<keyword evidence="2" id="KW-0808">Transferase</keyword>
<reference evidence="3" key="1">
    <citation type="journal article" date="2019" name="Int. J. Syst. Evol. Microbiol.">
        <title>The Global Catalogue of Microorganisms (GCM) 10K type strain sequencing project: providing services to taxonomists for standard genome sequencing and annotation.</title>
        <authorList>
            <consortium name="The Broad Institute Genomics Platform"/>
            <consortium name="The Broad Institute Genome Sequencing Center for Infectious Disease"/>
            <person name="Wu L."/>
            <person name="Ma J."/>
        </authorList>
    </citation>
    <scope>NUCLEOTIDE SEQUENCE [LARGE SCALE GENOMIC DNA]</scope>
    <source>
        <strain evidence="3">CGMCC 1.16306</strain>
    </source>
</reference>
<evidence type="ECO:0000313" key="2">
    <source>
        <dbReference type="EMBL" id="MFC4620013.1"/>
    </source>
</evidence>
<feature type="domain" description="Glycosyl transferase family 1" evidence="1">
    <location>
        <begin position="220"/>
        <end position="369"/>
    </location>
</feature>
<keyword evidence="2" id="KW-0328">Glycosyltransferase</keyword>
<sequence length="388" mass="44933">MKKIVIVTGPMIMGGIERALIAMLKTIPKNQYDVTVLVTGTNGKLFYEIPDHVKVEPLFGTEKSSFEKVWKAIRKGRLIRAFKITFYTLLGRMTHSIRKQERYYALREPKRKMQYDLGIAYYGPTSLPVVFVMDWIKAKTKAVWIHVDVSKMEKRVRSFQPIYEKFDKIFCVSEDAMQKFVGIFPDFKWKTEVFYSLINKNHLIQLANRDQGFTDKFDGFRILTVARLSAEKGQEMIPGILMRLRAEGYNVRWYCVGDGDTRSMLEDLIKRNGLEEHFILLGTKQNPYNYINQCDIYVQPSKHEGYCLSLAEARAFHKPIVTTDFVGAREQIDHGKNGFIVDYDEKAIYMAIKTLIINTPLRQALATNLKSESLDTTNEINKLYKLLA</sequence>
<dbReference type="EMBL" id="JBHSFW010000014">
    <property type="protein sequence ID" value="MFC4620013.1"/>
    <property type="molecule type" value="Genomic_DNA"/>
</dbReference>
<dbReference type="Pfam" id="PF00534">
    <property type="entry name" value="Glycos_transf_1"/>
    <property type="match status" value="1"/>
</dbReference>
<accession>A0ABV9GST4</accession>
<dbReference type="InterPro" id="IPR001296">
    <property type="entry name" value="Glyco_trans_1"/>
</dbReference>
<name>A0ABV9GST4_9BACL</name>
<dbReference type="RefSeq" id="WP_376847100.1">
    <property type="nucleotide sequence ID" value="NZ_JBHSFW010000014.1"/>
</dbReference>
<keyword evidence="3" id="KW-1185">Reference proteome</keyword>
<organism evidence="2 3">
    <name type="scientific">Camelliibacillus cellulosilyticus</name>
    <dbReference type="NCBI Taxonomy" id="2174486"/>
    <lineage>
        <taxon>Bacteria</taxon>
        <taxon>Bacillati</taxon>
        <taxon>Bacillota</taxon>
        <taxon>Bacilli</taxon>
        <taxon>Bacillales</taxon>
        <taxon>Sporolactobacillaceae</taxon>
        <taxon>Camelliibacillus</taxon>
    </lineage>
</organism>
<dbReference type="CDD" id="cd03811">
    <property type="entry name" value="GT4_GT28_WabH-like"/>
    <property type="match status" value="1"/>
</dbReference>
<proteinExistence type="predicted"/>
<evidence type="ECO:0000259" key="1">
    <source>
        <dbReference type="Pfam" id="PF00534"/>
    </source>
</evidence>
<evidence type="ECO:0000313" key="3">
    <source>
        <dbReference type="Proteomes" id="UP001596022"/>
    </source>
</evidence>
<dbReference type="EC" id="2.4.-.-" evidence="2"/>
<dbReference type="Proteomes" id="UP001596022">
    <property type="component" value="Unassembled WGS sequence"/>
</dbReference>
<protein>
    <submittedName>
        <fullName evidence="2">Glycosyltransferase</fullName>
        <ecNumber evidence="2">2.4.-.-</ecNumber>
    </submittedName>
</protein>
<dbReference type="PANTHER" id="PTHR12526">
    <property type="entry name" value="GLYCOSYLTRANSFERASE"/>
    <property type="match status" value="1"/>
</dbReference>
<dbReference type="SUPFAM" id="SSF53756">
    <property type="entry name" value="UDP-Glycosyltransferase/glycogen phosphorylase"/>
    <property type="match status" value="1"/>
</dbReference>
<comment type="caution">
    <text evidence="2">The sequence shown here is derived from an EMBL/GenBank/DDBJ whole genome shotgun (WGS) entry which is preliminary data.</text>
</comment>
<dbReference type="PANTHER" id="PTHR12526:SF630">
    <property type="entry name" value="GLYCOSYLTRANSFERASE"/>
    <property type="match status" value="1"/>
</dbReference>
<dbReference type="GO" id="GO:0016757">
    <property type="term" value="F:glycosyltransferase activity"/>
    <property type="evidence" value="ECO:0007669"/>
    <property type="project" value="UniProtKB-KW"/>
</dbReference>
<gene>
    <name evidence="2" type="ORF">ACFO4N_14970</name>
</gene>